<dbReference type="InterPro" id="IPR012337">
    <property type="entry name" value="RNaseH-like_sf"/>
</dbReference>
<dbReference type="Gene3D" id="3.30.420.10">
    <property type="entry name" value="Ribonuclease H-like superfamily/Ribonuclease H"/>
    <property type="match status" value="1"/>
</dbReference>
<comment type="subcellular location">
    <subcellularLocation>
        <location evidence="4">Cytoplasm</location>
    </subcellularLocation>
</comment>
<accession>A0A4R6DJT7</accession>
<dbReference type="InterPro" id="IPR036397">
    <property type="entry name" value="RNaseH_sf"/>
</dbReference>
<dbReference type="EC" id="3.1.26.4" evidence="11"/>
<comment type="cofactor">
    <cofactor evidence="10">
        <name>Mn(2+)</name>
        <dbReference type="ChEBI" id="CHEBI:29035"/>
    </cofactor>
    <cofactor evidence="10">
        <name>Mg(2+)</name>
        <dbReference type="ChEBI" id="CHEBI:18420"/>
    </cofactor>
    <text evidence="10">Manganese or magnesium. Binds 1 divalent metal ion per monomer in the absence of substrate. May bind a second metal ion after substrate binding.</text>
</comment>
<gene>
    <name evidence="13" type="ORF">EDF64_104348</name>
</gene>
<proteinExistence type="inferred from homology"/>
<name>A0A4R6DJT7_9MICO</name>
<comment type="cofactor">
    <cofactor evidence="2">
        <name>Mg(2+)</name>
        <dbReference type="ChEBI" id="CHEBI:18420"/>
    </cofactor>
</comment>
<feature type="domain" description="RNase H type-2" evidence="12">
    <location>
        <begin position="20"/>
        <end position="233"/>
    </location>
</feature>
<dbReference type="InterPro" id="IPR024567">
    <property type="entry name" value="RNase_HII/HIII_dom"/>
</dbReference>
<dbReference type="AlphaFoldDB" id="A0A4R6DJT7"/>
<evidence type="ECO:0000256" key="10">
    <source>
        <dbReference type="PROSITE-ProRule" id="PRU01319"/>
    </source>
</evidence>
<evidence type="ECO:0000313" key="14">
    <source>
        <dbReference type="Proteomes" id="UP000295764"/>
    </source>
</evidence>
<evidence type="ECO:0000259" key="12">
    <source>
        <dbReference type="PROSITE" id="PS51975"/>
    </source>
</evidence>
<protein>
    <recommendedName>
        <fullName evidence="11">Ribonuclease</fullName>
        <ecNumber evidence="11">3.1.26.4</ecNumber>
    </recommendedName>
</protein>
<evidence type="ECO:0000256" key="5">
    <source>
        <dbReference type="ARBA" id="ARBA00022490"/>
    </source>
</evidence>
<organism evidence="13 14">
    <name type="scientific">Curtobacterium flaccumfaciens</name>
    <dbReference type="NCBI Taxonomy" id="2035"/>
    <lineage>
        <taxon>Bacteria</taxon>
        <taxon>Bacillati</taxon>
        <taxon>Actinomycetota</taxon>
        <taxon>Actinomycetes</taxon>
        <taxon>Micrococcales</taxon>
        <taxon>Microbacteriaceae</taxon>
        <taxon>Curtobacterium</taxon>
    </lineage>
</organism>
<keyword evidence="5" id="KW-0963">Cytoplasm</keyword>
<dbReference type="GO" id="GO:0046872">
    <property type="term" value="F:metal ion binding"/>
    <property type="evidence" value="ECO:0007669"/>
    <property type="project" value="UniProtKB-KW"/>
</dbReference>
<comment type="catalytic activity">
    <reaction evidence="1 10 11">
        <text>Endonucleolytic cleavage to 5'-phosphomonoester.</text>
        <dbReference type="EC" id="3.1.26.4"/>
    </reaction>
</comment>
<dbReference type="PANTHER" id="PTHR10954">
    <property type="entry name" value="RIBONUCLEASE H2 SUBUNIT A"/>
    <property type="match status" value="1"/>
</dbReference>
<evidence type="ECO:0000313" key="13">
    <source>
        <dbReference type="EMBL" id="TDN44943.1"/>
    </source>
</evidence>
<sequence length="235" mass="24452">MTAVRPSLRLEKKLLGEGRLTVIGMDEVGRGAIAGPVAVGVAAVTIDIGRVPQGLADSKLLTAQRREALDPVVRRWTRTAVGMASASVVDEQGIMPALGQAGAAALHTLVDEGLSLEGAVVVLDGSFDWLTPAVPLALRTLSDPLEVVVRVKADRDCASVAAASVVAKVTRDALMTAAHDEAPHYAWASNKGYGSTAHYDAIRSVGAHALHRKSWLHQASSVALDGFAELDALAG</sequence>
<dbReference type="Proteomes" id="UP000295764">
    <property type="component" value="Unassembled WGS sequence"/>
</dbReference>
<dbReference type="GO" id="GO:0032299">
    <property type="term" value="C:ribonuclease H2 complex"/>
    <property type="evidence" value="ECO:0007669"/>
    <property type="project" value="TreeGrafter"/>
</dbReference>
<dbReference type="NCBIfam" id="NF000595">
    <property type="entry name" value="PRK00015.1-3"/>
    <property type="match status" value="1"/>
</dbReference>
<dbReference type="GO" id="GO:0006298">
    <property type="term" value="P:mismatch repair"/>
    <property type="evidence" value="ECO:0007669"/>
    <property type="project" value="TreeGrafter"/>
</dbReference>
<dbReference type="GO" id="GO:0004523">
    <property type="term" value="F:RNA-DNA hybrid ribonuclease activity"/>
    <property type="evidence" value="ECO:0007669"/>
    <property type="project" value="UniProtKB-UniRule"/>
</dbReference>
<evidence type="ECO:0000256" key="1">
    <source>
        <dbReference type="ARBA" id="ARBA00000077"/>
    </source>
</evidence>
<evidence type="ECO:0000256" key="6">
    <source>
        <dbReference type="ARBA" id="ARBA00022722"/>
    </source>
</evidence>
<keyword evidence="9 10" id="KW-0378">Hydrolase</keyword>
<dbReference type="Pfam" id="PF01351">
    <property type="entry name" value="RNase_HII"/>
    <property type="match status" value="1"/>
</dbReference>
<dbReference type="GO" id="GO:0003723">
    <property type="term" value="F:RNA binding"/>
    <property type="evidence" value="ECO:0007669"/>
    <property type="project" value="UniProtKB-UniRule"/>
</dbReference>
<dbReference type="InterPro" id="IPR001352">
    <property type="entry name" value="RNase_HII/HIII"/>
</dbReference>
<keyword evidence="6 10" id="KW-0540">Nuclease</keyword>
<evidence type="ECO:0000256" key="9">
    <source>
        <dbReference type="ARBA" id="ARBA00022801"/>
    </source>
</evidence>
<dbReference type="SUPFAM" id="SSF53098">
    <property type="entry name" value="Ribonuclease H-like"/>
    <property type="match status" value="1"/>
</dbReference>
<keyword evidence="7 10" id="KW-0479">Metal-binding</keyword>
<feature type="binding site" evidence="10">
    <location>
        <position position="26"/>
    </location>
    <ligand>
        <name>a divalent metal cation</name>
        <dbReference type="ChEBI" id="CHEBI:60240"/>
    </ligand>
</feature>
<feature type="binding site" evidence="10">
    <location>
        <position position="124"/>
    </location>
    <ligand>
        <name>a divalent metal cation</name>
        <dbReference type="ChEBI" id="CHEBI:60240"/>
    </ligand>
</feature>
<dbReference type="STRING" id="2035.RU06_11470"/>
<evidence type="ECO:0000256" key="3">
    <source>
        <dbReference type="ARBA" id="ARBA00004065"/>
    </source>
</evidence>
<evidence type="ECO:0000256" key="7">
    <source>
        <dbReference type="ARBA" id="ARBA00022723"/>
    </source>
</evidence>
<comment type="caution">
    <text evidence="13">The sequence shown here is derived from an EMBL/GenBank/DDBJ whole genome shotgun (WGS) entry which is preliminary data.</text>
</comment>
<dbReference type="PANTHER" id="PTHR10954:SF18">
    <property type="entry name" value="RIBONUCLEASE HII"/>
    <property type="match status" value="1"/>
</dbReference>
<dbReference type="OrthoDB" id="9803420at2"/>
<dbReference type="GO" id="GO:0005737">
    <property type="term" value="C:cytoplasm"/>
    <property type="evidence" value="ECO:0007669"/>
    <property type="project" value="UniProtKB-SubCell"/>
</dbReference>
<dbReference type="GO" id="GO:0043137">
    <property type="term" value="P:DNA replication, removal of RNA primer"/>
    <property type="evidence" value="ECO:0007669"/>
    <property type="project" value="TreeGrafter"/>
</dbReference>
<comment type="similarity">
    <text evidence="11">Belongs to the RNase HII family.</text>
</comment>
<comment type="function">
    <text evidence="3 11">Endonuclease that specifically degrades the RNA of RNA-DNA hybrids.</text>
</comment>
<dbReference type="PROSITE" id="PS51975">
    <property type="entry name" value="RNASE_H_2"/>
    <property type="match status" value="1"/>
</dbReference>
<reference evidence="13 14" key="1">
    <citation type="submission" date="2019-03" db="EMBL/GenBank/DDBJ databases">
        <title>Genomic analyses of the natural microbiome of Caenorhabditis elegans.</title>
        <authorList>
            <person name="Samuel B."/>
        </authorList>
    </citation>
    <scope>NUCLEOTIDE SEQUENCE [LARGE SCALE GENOMIC DNA]</scope>
    <source>
        <strain evidence="13 14">JUb65</strain>
    </source>
</reference>
<evidence type="ECO:0000256" key="11">
    <source>
        <dbReference type="RuleBase" id="RU003515"/>
    </source>
</evidence>
<feature type="binding site" evidence="10">
    <location>
        <position position="27"/>
    </location>
    <ligand>
        <name>a divalent metal cation</name>
        <dbReference type="ChEBI" id="CHEBI:60240"/>
    </ligand>
</feature>
<keyword evidence="8 10" id="KW-0255">Endonuclease</keyword>
<evidence type="ECO:0000256" key="8">
    <source>
        <dbReference type="ARBA" id="ARBA00022759"/>
    </source>
</evidence>
<dbReference type="EMBL" id="SNVW01000004">
    <property type="protein sequence ID" value="TDN44943.1"/>
    <property type="molecule type" value="Genomic_DNA"/>
</dbReference>
<evidence type="ECO:0000256" key="2">
    <source>
        <dbReference type="ARBA" id="ARBA00001946"/>
    </source>
</evidence>
<evidence type="ECO:0000256" key="4">
    <source>
        <dbReference type="ARBA" id="ARBA00004496"/>
    </source>
</evidence>
<dbReference type="RefSeq" id="WP_133519579.1">
    <property type="nucleotide sequence ID" value="NZ_SNVW01000004.1"/>
</dbReference>